<evidence type="ECO:0000256" key="3">
    <source>
        <dbReference type="ARBA" id="ARBA00007716"/>
    </source>
</evidence>
<evidence type="ECO:0000256" key="7">
    <source>
        <dbReference type="ARBA" id="ARBA00022701"/>
    </source>
</evidence>
<evidence type="ECO:0000256" key="4">
    <source>
        <dbReference type="ARBA" id="ARBA00022454"/>
    </source>
</evidence>
<dbReference type="InterPro" id="IPR033341">
    <property type="entry name" value="SKA3"/>
</dbReference>
<accession>A0A2P6RCZ8</accession>
<dbReference type="OrthoDB" id="552789at2759"/>
<evidence type="ECO:0000256" key="9">
    <source>
        <dbReference type="ARBA" id="ARBA00022838"/>
    </source>
</evidence>
<dbReference type="PANTHER" id="PTHR48118">
    <property type="entry name" value="SPINDLE AND KINETOCHORE-ASSOCIATED PROTEIN 3"/>
    <property type="match status" value="1"/>
</dbReference>
<keyword evidence="4" id="KW-0158">Chromosome</keyword>
<dbReference type="AlphaFoldDB" id="A0A2P6RCZ8"/>
<dbReference type="STRING" id="74649.A0A2P6RCZ8"/>
<keyword evidence="10" id="KW-0206">Cytoskeleton</keyword>
<dbReference type="GO" id="GO:0000278">
    <property type="term" value="P:mitotic cell cycle"/>
    <property type="evidence" value="ECO:0007669"/>
    <property type="project" value="TreeGrafter"/>
</dbReference>
<dbReference type="GO" id="GO:0051301">
    <property type="term" value="P:cell division"/>
    <property type="evidence" value="ECO:0007669"/>
    <property type="project" value="UniProtKB-KW"/>
</dbReference>
<evidence type="ECO:0000256" key="2">
    <source>
        <dbReference type="ARBA" id="ARBA00004629"/>
    </source>
</evidence>
<dbReference type="GO" id="GO:0007059">
    <property type="term" value="P:chromosome segregation"/>
    <property type="evidence" value="ECO:0007669"/>
    <property type="project" value="InterPro"/>
</dbReference>
<keyword evidence="12" id="KW-0137">Centromere</keyword>
<dbReference type="Gramene" id="PRQ44296">
    <property type="protein sequence ID" value="PRQ44296"/>
    <property type="gene ID" value="RchiOBHm_Chr3g0477671"/>
</dbReference>
<dbReference type="GO" id="GO:0005876">
    <property type="term" value="C:spindle microtubule"/>
    <property type="evidence" value="ECO:0007669"/>
    <property type="project" value="TreeGrafter"/>
</dbReference>
<evidence type="ECO:0000256" key="6">
    <source>
        <dbReference type="ARBA" id="ARBA00022618"/>
    </source>
</evidence>
<dbReference type="EMBL" id="PDCK01000041">
    <property type="protein sequence ID" value="PRQ44296.1"/>
    <property type="molecule type" value="Genomic_DNA"/>
</dbReference>
<evidence type="ECO:0000256" key="1">
    <source>
        <dbReference type="ARBA" id="ARBA00004186"/>
    </source>
</evidence>
<evidence type="ECO:0000256" key="13">
    <source>
        <dbReference type="SAM" id="MobiDB-lite"/>
    </source>
</evidence>
<organism evidence="14 15">
    <name type="scientific">Rosa chinensis</name>
    <name type="common">China rose</name>
    <dbReference type="NCBI Taxonomy" id="74649"/>
    <lineage>
        <taxon>Eukaryota</taxon>
        <taxon>Viridiplantae</taxon>
        <taxon>Streptophyta</taxon>
        <taxon>Embryophyta</taxon>
        <taxon>Tracheophyta</taxon>
        <taxon>Spermatophyta</taxon>
        <taxon>Magnoliopsida</taxon>
        <taxon>eudicotyledons</taxon>
        <taxon>Gunneridae</taxon>
        <taxon>Pentapetalae</taxon>
        <taxon>rosids</taxon>
        <taxon>fabids</taxon>
        <taxon>Rosales</taxon>
        <taxon>Rosaceae</taxon>
        <taxon>Rosoideae</taxon>
        <taxon>Rosoideae incertae sedis</taxon>
        <taxon>Rosa</taxon>
    </lineage>
</organism>
<keyword evidence="6" id="KW-0132">Cell division</keyword>
<keyword evidence="9" id="KW-0995">Kinetochore</keyword>
<evidence type="ECO:0000313" key="14">
    <source>
        <dbReference type="EMBL" id="PRQ44296.1"/>
    </source>
</evidence>
<keyword evidence="8" id="KW-0498">Mitosis</keyword>
<reference evidence="14 15" key="1">
    <citation type="journal article" date="2018" name="Nat. Genet.">
        <title>The Rosa genome provides new insights in the design of modern roses.</title>
        <authorList>
            <person name="Bendahmane M."/>
        </authorList>
    </citation>
    <scope>NUCLEOTIDE SEQUENCE [LARGE SCALE GENOMIC DNA]</scope>
    <source>
        <strain evidence="15">cv. Old Blush</strain>
    </source>
</reference>
<evidence type="ECO:0000256" key="11">
    <source>
        <dbReference type="ARBA" id="ARBA00023306"/>
    </source>
</evidence>
<comment type="similarity">
    <text evidence="3">Belongs to the SKA3 family.</text>
</comment>
<keyword evidence="7" id="KW-0493">Microtubule</keyword>
<dbReference type="PANTHER" id="PTHR48118:SF1">
    <property type="entry name" value="SPINDLE AND KINETOCHORE-ASSOCIATED PROTEIN 3"/>
    <property type="match status" value="1"/>
</dbReference>
<feature type="compositionally biased region" description="Acidic residues" evidence="13">
    <location>
        <begin position="121"/>
        <end position="134"/>
    </location>
</feature>
<proteinExistence type="inferred from homology"/>
<evidence type="ECO:0000256" key="8">
    <source>
        <dbReference type="ARBA" id="ARBA00022776"/>
    </source>
</evidence>
<gene>
    <name evidence="14" type="ORF">RchiOBHm_Chr3g0477671</name>
</gene>
<name>A0A2P6RCZ8_ROSCH</name>
<dbReference type="Proteomes" id="UP000238479">
    <property type="component" value="Chromosome 3"/>
</dbReference>
<comment type="caution">
    <text evidence="14">The sequence shown here is derived from an EMBL/GenBank/DDBJ whole genome shotgun (WGS) entry which is preliminary data.</text>
</comment>
<evidence type="ECO:0000256" key="12">
    <source>
        <dbReference type="ARBA" id="ARBA00023328"/>
    </source>
</evidence>
<feature type="compositionally biased region" description="Polar residues" evidence="13">
    <location>
        <begin position="165"/>
        <end position="188"/>
    </location>
</feature>
<evidence type="ECO:0000256" key="10">
    <source>
        <dbReference type="ARBA" id="ARBA00023212"/>
    </source>
</evidence>
<evidence type="ECO:0000313" key="15">
    <source>
        <dbReference type="Proteomes" id="UP000238479"/>
    </source>
</evidence>
<feature type="region of interest" description="Disordered" evidence="13">
    <location>
        <begin position="112"/>
        <end position="134"/>
    </location>
</feature>
<evidence type="ECO:0000256" key="5">
    <source>
        <dbReference type="ARBA" id="ARBA00022490"/>
    </source>
</evidence>
<protein>
    <submittedName>
        <fullName evidence="14">Uncharacterized protein</fullName>
    </submittedName>
</protein>
<keyword evidence="11" id="KW-0131">Cell cycle</keyword>
<sequence length="294" mass="32390">MEDSIRSFCNSTASFCNHLQSSCDALKTSIDRRPIPLATASSTFIHSLNRRVSTASAHLNLLETMSFDTVSFEELLGHCNEVYKDNHARLLHLQHRLQPFGYLPEIEIDEDGVSTPITPEDGLDAPDDDDDDSLLDESLSLKKLGLSDASLATLAFQANATNEDQDVSFPSSLSYDPSKESSGASPDGSNDFGEVEDKEMIAVAPLQLVKVCRDDYECLPSYMKSLAPWEDLLAAVEKINSGLKQKTSRGNFFHQDEIPSLGLGPKARSYLLLLVRMNQLVVETVDGVISYRVL</sequence>
<keyword evidence="5" id="KW-0963">Cytoplasm</keyword>
<comment type="subcellular location">
    <subcellularLocation>
        <location evidence="2">Chromosome</location>
        <location evidence="2">Centromere</location>
        <location evidence="2">Kinetochore</location>
    </subcellularLocation>
    <subcellularLocation>
        <location evidence="1">Cytoplasm</location>
        <location evidence="1">Cytoskeleton</location>
        <location evidence="1">Spindle</location>
    </subcellularLocation>
</comment>
<dbReference type="GO" id="GO:0000940">
    <property type="term" value="C:outer kinetochore"/>
    <property type="evidence" value="ECO:0007669"/>
    <property type="project" value="InterPro"/>
</dbReference>
<dbReference type="OMA" id="GPKGKSC"/>
<keyword evidence="15" id="KW-1185">Reference proteome</keyword>
<feature type="region of interest" description="Disordered" evidence="13">
    <location>
        <begin position="165"/>
        <end position="193"/>
    </location>
</feature>